<dbReference type="PROSITE" id="PS50005">
    <property type="entry name" value="TPR"/>
    <property type="match status" value="1"/>
</dbReference>
<name>A0A1F7SG37_9BACT</name>
<accession>A0A1F7SG37</accession>
<evidence type="ECO:0000313" key="2">
    <source>
        <dbReference type="EMBL" id="OGL52763.1"/>
    </source>
</evidence>
<evidence type="ECO:0000313" key="3">
    <source>
        <dbReference type="Proteomes" id="UP000185874"/>
    </source>
</evidence>
<protein>
    <recommendedName>
        <fullName evidence="4">DUF5615 domain-containing protein</fullName>
    </recommendedName>
</protein>
<evidence type="ECO:0000256" key="1">
    <source>
        <dbReference type="PROSITE-ProRule" id="PRU00339"/>
    </source>
</evidence>
<reference evidence="2 3" key="1">
    <citation type="journal article" date="2016" name="Nat. Commun.">
        <title>Thousands of microbial genomes shed light on interconnected biogeochemical processes in an aquifer system.</title>
        <authorList>
            <person name="Anantharaman K."/>
            <person name="Brown C.T."/>
            <person name="Hug L.A."/>
            <person name="Sharon I."/>
            <person name="Castelle C.J."/>
            <person name="Probst A.J."/>
            <person name="Thomas B.C."/>
            <person name="Singh A."/>
            <person name="Wilkins M.J."/>
            <person name="Karaoz U."/>
            <person name="Brodie E.L."/>
            <person name="Williams K.H."/>
            <person name="Hubbard S.S."/>
            <person name="Banfield J.F."/>
        </authorList>
    </citation>
    <scope>NUCLEOTIDE SEQUENCE [LARGE SCALE GENOMIC DNA]</scope>
</reference>
<dbReference type="InterPro" id="IPR019734">
    <property type="entry name" value="TPR_rpt"/>
</dbReference>
<keyword evidence="1" id="KW-0802">TPR repeat</keyword>
<feature type="repeat" description="TPR" evidence="1">
    <location>
        <begin position="74"/>
        <end position="107"/>
    </location>
</feature>
<gene>
    <name evidence="2" type="ORF">A3K55_01395</name>
</gene>
<organism evidence="2 3">
    <name type="scientific">Candidatus Shapirobacteria bacterium RBG_13_44_7</name>
    <dbReference type="NCBI Taxonomy" id="1802149"/>
    <lineage>
        <taxon>Bacteria</taxon>
        <taxon>Candidatus Shapironibacteriota</taxon>
    </lineage>
</organism>
<dbReference type="AlphaFoldDB" id="A0A1F7SG37"/>
<evidence type="ECO:0008006" key="4">
    <source>
        <dbReference type="Google" id="ProtNLM"/>
    </source>
</evidence>
<comment type="caution">
    <text evidence="2">The sequence shown here is derived from an EMBL/GenBank/DDBJ whole genome shotgun (WGS) entry which is preliminary data.</text>
</comment>
<sequence length="128" mass="14899">MKGKKGHIPKFVLDVHAYYSTFTKKYSKRARFIKVSEITGRDNTEDPDIYVRCNAKNLHLITQNFKDFKKELKSSVFKRTGVVSIETKKISDAVEEFGEVLKAYPNHEDYSKKCIRITKTTFKEVKLS</sequence>
<proteinExistence type="predicted"/>
<dbReference type="Proteomes" id="UP000185874">
    <property type="component" value="Unassembled WGS sequence"/>
</dbReference>
<dbReference type="EMBL" id="MGDJ01000022">
    <property type="protein sequence ID" value="OGL52763.1"/>
    <property type="molecule type" value="Genomic_DNA"/>
</dbReference>